<dbReference type="CDD" id="cd23767">
    <property type="entry name" value="IQCD"/>
    <property type="match status" value="1"/>
</dbReference>
<evidence type="ECO:0000256" key="1">
    <source>
        <dbReference type="SAM" id="MobiDB-lite"/>
    </source>
</evidence>
<comment type="caution">
    <text evidence="2">The sequence shown here is derived from an EMBL/GenBank/DDBJ whole genome shotgun (WGS) entry which is preliminary data.</text>
</comment>
<dbReference type="PROSITE" id="PS50096">
    <property type="entry name" value="IQ"/>
    <property type="match status" value="2"/>
</dbReference>
<dbReference type="InterPro" id="IPR000048">
    <property type="entry name" value="IQ_motif_EF-hand-BS"/>
</dbReference>
<keyword evidence="3" id="KW-1185">Reference proteome</keyword>
<dbReference type="Pfam" id="PF00612">
    <property type="entry name" value="IQ"/>
    <property type="match status" value="1"/>
</dbReference>
<feature type="region of interest" description="Disordered" evidence="1">
    <location>
        <begin position="386"/>
        <end position="411"/>
    </location>
</feature>
<reference evidence="2 3" key="1">
    <citation type="journal article" date="2015" name="Genome Biol. Evol.">
        <title>Comparative Genomics of a Bacterivorous Green Alga Reveals Evolutionary Causalities and Consequences of Phago-Mixotrophic Mode of Nutrition.</title>
        <authorList>
            <person name="Burns J.A."/>
            <person name="Paasch A."/>
            <person name="Narechania A."/>
            <person name="Kim E."/>
        </authorList>
    </citation>
    <scope>NUCLEOTIDE SEQUENCE [LARGE SCALE GENOMIC DNA]</scope>
    <source>
        <strain evidence="2 3">PLY_AMNH</strain>
    </source>
</reference>
<dbReference type="Gene3D" id="1.20.5.190">
    <property type="match status" value="1"/>
</dbReference>
<feature type="region of interest" description="Disordered" evidence="1">
    <location>
        <begin position="1"/>
        <end position="27"/>
    </location>
</feature>
<name>A0AAE0GT53_9CHLO</name>
<protein>
    <submittedName>
        <fullName evidence="2">Uncharacterized protein</fullName>
    </submittedName>
</protein>
<dbReference type="SMART" id="SM00015">
    <property type="entry name" value="IQ"/>
    <property type="match status" value="2"/>
</dbReference>
<sequence length="411" mass="46623">MSNQERRKTGSTAETKQKRKTVLSRARTAVLEDTPVSLLPSHVPGFKPSGDRTKDAMQRAKDIADGTGRSFRAVQKIERDAQLSLRAALKIQSCWRGFKARRRLLAKREPMSNVQMLHMVRALADDATKYERASAVIKRYARGWLGRRRAKIMQSSQRAIASAAGGMDPSWERRPAAADPMLRQDNLKGKFLQDVIEEIYQLCNFHTSPFTEETIKLVYTEVIKTQLPRKQLFQLKRDGTFKAHGQMWSNAKLQSLADQAWDEMTRNKENAPMGFEDFHMCIVSFVEEWCAHPRVPPPRPFNTTSTPHRHHLRAASTPPPRRFNTASAPPQHRVRAVSTRFPKSSDARHGVDDAGKGRFSGILFIVELRGCPRRPTSVSVIRRGPHLQRQERWGREGWLSKPADSGSLGSC</sequence>
<dbReference type="AlphaFoldDB" id="A0AAE0GT53"/>
<evidence type="ECO:0000313" key="3">
    <source>
        <dbReference type="Proteomes" id="UP001190700"/>
    </source>
</evidence>
<evidence type="ECO:0000313" key="2">
    <source>
        <dbReference type="EMBL" id="KAK3283677.1"/>
    </source>
</evidence>
<proteinExistence type="predicted"/>
<feature type="region of interest" description="Disordered" evidence="1">
    <location>
        <begin position="300"/>
        <end position="353"/>
    </location>
</feature>
<dbReference type="EMBL" id="LGRX02002684">
    <property type="protein sequence ID" value="KAK3283677.1"/>
    <property type="molecule type" value="Genomic_DNA"/>
</dbReference>
<gene>
    <name evidence="2" type="ORF">CYMTET_8637</name>
</gene>
<accession>A0AAE0GT53</accession>
<feature type="compositionally biased region" description="Basic and acidic residues" evidence="1">
    <location>
        <begin position="343"/>
        <end position="353"/>
    </location>
</feature>
<organism evidence="2 3">
    <name type="scientific">Cymbomonas tetramitiformis</name>
    <dbReference type="NCBI Taxonomy" id="36881"/>
    <lineage>
        <taxon>Eukaryota</taxon>
        <taxon>Viridiplantae</taxon>
        <taxon>Chlorophyta</taxon>
        <taxon>Pyramimonadophyceae</taxon>
        <taxon>Pyramimonadales</taxon>
        <taxon>Pyramimonadaceae</taxon>
        <taxon>Cymbomonas</taxon>
    </lineage>
</organism>
<dbReference type="Proteomes" id="UP001190700">
    <property type="component" value="Unassembled WGS sequence"/>
</dbReference>